<feature type="domain" description="SIS" evidence="9">
    <location>
        <begin position="39"/>
        <end position="182"/>
    </location>
</feature>
<dbReference type="SMART" id="SM00116">
    <property type="entry name" value="CBS"/>
    <property type="match status" value="2"/>
</dbReference>
<evidence type="ECO:0000256" key="7">
    <source>
        <dbReference type="PROSITE-ProRule" id="PRU00703"/>
    </source>
</evidence>
<evidence type="ECO:0000313" key="10">
    <source>
        <dbReference type="EMBL" id="RDD61528.1"/>
    </source>
</evidence>
<keyword evidence="3 7" id="KW-0129">CBS domain</keyword>
<dbReference type="Pfam" id="PF00571">
    <property type="entry name" value="CBS"/>
    <property type="match status" value="2"/>
</dbReference>
<dbReference type="PROSITE" id="PS51464">
    <property type="entry name" value="SIS"/>
    <property type="match status" value="1"/>
</dbReference>
<keyword evidence="2" id="KW-0677">Repeat</keyword>
<dbReference type="Gene3D" id="3.40.50.10490">
    <property type="entry name" value="Glucose-6-phosphate isomerase like protein, domain 1"/>
    <property type="match status" value="1"/>
</dbReference>
<keyword evidence="10" id="KW-0413">Isomerase</keyword>
<dbReference type="SUPFAM" id="SSF53697">
    <property type="entry name" value="SIS domain"/>
    <property type="match status" value="1"/>
</dbReference>
<evidence type="ECO:0000259" key="9">
    <source>
        <dbReference type="PROSITE" id="PS51464"/>
    </source>
</evidence>
<dbReference type="InterPro" id="IPR046348">
    <property type="entry name" value="SIS_dom_sf"/>
</dbReference>
<dbReference type="GO" id="GO:0019146">
    <property type="term" value="F:arabinose-5-phosphate isomerase activity"/>
    <property type="evidence" value="ECO:0007669"/>
    <property type="project" value="UniProtKB-ARBA"/>
</dbReference>
<evidence type="ECO:0000256" key="3">
    <source>
        <dbReference type="ARBA" id="ARBA00023122"/>
    </source>
</evidence>
<dbReference type="GO" id="GO:0005975">
    <property type="term" value="P:carbohydrate metabolic process"/>
    <property type="evidence" value="ECO:0007669"/>
    <property type="project" value="InterPro"/>
</dbReference>
<dbReference type="GO" id="GO:0046872">
    <property type="term" value="F:metal ion binding"/>
    <property type="evidence" value="ECO:0007669"/>
    <property type="project" value="UniProtKB-KW"/>
</dbReference>
<name>A0A369T8C5_9PROT</name>
<feature type="binding site" evidence="5">
    <location>
        <position position="80"/>
    </location>
    <ligand>
        <name>Zn(2+)</name>
        <dbReference type="ChEBI" id="CHEBI:29105"/>
    </ligand>
</feature>
<feature type="site" description="Catalytically relevant" evidence="6">
    <location>
        <position position="150"/>
    </location>
</feature>
<evidence type="ECO:0000256" key="4">
    <source>
        <dbReference type="PIRNR" id="PIRNR004692"/>
    </source>
</evidence>
<sequence>MATQLKESPDLLAARRVLSIEGDSLKALAAALDGSFVAAVEALLAATGRVVVTGMGKSGHVARKIAATLSSTGTPALYVHPGEASHGDLGMIAEGDAVVALSNSGNTSELSDVIAYTRRFGITLIAMTARRGSTLAKEADCVLLLPEAEEACPMGLAPTTSTTLMLALGDALAVALLERKQFSSSDFQLLHPGGTLGRRLLRVDDIMHGGDELPLTTPETPMRDAIIIMTTRRFGCVGVTGEDGRLMGIVTDGDLRRHMNADLLSQSVAEVMTAEPKTIRQRALAAEALGLMNRQAITSLFVVADNGRPAGILHIHDCLRAGIA</sequence>
<dbReference type="GO" id="GO:0097367">
    <property type="term" value="F:carbohydrate derivative binding"/>
    <property type="evidence" value="ECO:0007669"/>
    <property type="project" value="InterPro"/>
</dbReference>
<evidence type="ECO:0000256" key="1">
    <source>
        <dbReference type="ARBA" id="ARBA00008165"/>
    </source>
</evidence>
<dbReference type="InterPro" id="IPR035474">
    <property type="entry name" value="SIS_Kpsf"/>
</dbReference>
<feature type="site" description="Catalytically relevant" evidence="6">
    <location>
        <position position="57"/>
    </location>
</feature>
<dbReference type="RefSeq" id="WP_114582559.1">
    <property type="nucleotide sequence ID" value="NZ_QPMH01000011.1"/>
</dbReference>
<gene>
    <name evidence="10" type="ORF">DRB17_12580</name>
</gene>
<feature type="site" description="Catalytically relevant" evidence="6">
    <location>
        <position position="191"/>
    </location>
</feature>
<dbReference type="InterPro" id="IPR004800">
    <property type="entry name" value="KdsD/KpsF-type"/>
</dbReference>
<dbReference type="PROSITE" id="PS51371">
    <property type="entry name" value="CBS"/>
    <property type="match status" value="2"/>
</dbReference>
<proteinExistence type="inferred from homology"/>
<comment type="similarity">
    <text evidence="1 4">Belongs to the SIS family. GutQ/KpsF subfamily.</text>
</comment>
<reference evidence="10 11" key="1">
    <citation type="submission" date="2018-07" db="EMBL/GenBank/DDBJ databases">
        <title>Venubactetium sediminum gen. nov., sp. nov., isolated from a marine solar saltern.</title>
        <authorList>
            <person name="Wang S."/>
        </authorList>
    </citation>
    <scope>NUCLEOTIDE SEQUENCE [LARGE SCALE GENOMIC DNA]</scope>
    <source>
        <strain evidence="10 11">WD2A32</strain>
    </source>
</reference>
<dbReference type="CDD" id="cd05014">
    <property type="entry name" value="SIS_Kpsf"/>
    <property type="match status" value="1"/>
</dbReference>
<dbReference type="AlphaFoldDB" id="A0A369T8C5"/>
<keyword evidence="11" id="KW-1185">Reference proteome</keyword>
<feature type="domain" description="CBS" evidence="8">
    <location>
        <begin position="207"/>
        <end position="265"/>
    </location>
</feature>
<protein>
    <submittedName>
        <fullName evidence="10">KpsF/GutQ family sugar-phosphate isomerase</fullName>
    </submittedName>
</protein>
<dbReference type="Proteomes" id="UP000253941">
    <property type="component" value="Unassembled WGS sequence"/>
</dbReference>
<keyword evidence="5" id="KW-0479">Metal-binding</keyword>
<feature type="domain" description="CBS" evidence="8">
    <location>
        <begin position="272"/>
        <end position="324"/>
    </location>
</feature>
<dbReference type="PANTHER" id="PTHR42745">
    <property type="match status" value="1"/>
</dbReference>
<dbReference type="FunFam" id="3.40.50.10490:FF:000011">
    <property type="entry name" value="Arabinose 5-phosphate isomerase"/>
    <property type="match status" value="1"/>
</dbReference>
<dbReference type="GO" id="GO:1901135">
    <property type="term" value="P:carbohydrate derivative metabolic process"/>
    <property type="evidence" value="ECO:0007669"/>
    <property type="project" value="InterPro"/>
</dbReference>
<evidence type="ECO:0000256" key="6">
    <source>
        <dbReference type="PIRSR" id="PIRSR004692-3"/>
    </source>
</evidence>
<comment type="caution">
    <text evidence="10">The sequence shown here is derived from an EMBL/GenBank/DDBJ whole genome shotgun (WGS) entry which is preliminary data.</text>
</comment>
<evidence type="ECO:0000259" key="8">
    <source>
        <dbReference type="PROSITE" id="PS51371"/>
    </source>
</evidence>
<dbReference type="InterPro" id="IPR000644">
    <property type="entry name" value="CBS_dom"/>
</dbReference>
<dbReference type="InterPro" id="IPR050986">
    <property type="entry name" value="GutQ/KpsF_isomerases"/>
</dbReference>
<dbReference type="NCBIfam" id="TIGR00393">
    <property type="entry name" value="kpsF"/>
    <property type="match status" value="1"/>
</dbReference>
<dbReference type="InterPro" id="IPR046342">
    <property type="entry name" value="CBS_dom_sf"/>
</dbReference>
<keyword evidence="5" id="KW-0862">Zinc</keyword>
<dbReference type="Gene3D" id="3.10.580.10">
    <property type="entry name" value="CBS-domain"/>
    <property type="match status" value="1"/>
</dbReference>
<evidence type="ECO:0000313" key="11">
    <source>
        <dbReference type="Proteomes" id="UP000253941"/>
    </source>
</evidence>
<accession>A0A369T8C5</accession>
<dbReference type="CDD" id="cd04604">
    <property type="entry name" value="CBS_pair_SIS_assoc"/>
    <property type="match status" value="1"/>
</dbReference>
<evidence type="ECO:0000256" key="5">
    <source>
        <dbReference type="PIRSR" id="PIRSR004692-2"/>
    </source>
</evidence>
<dbReference type="InterPro" id="IPR001347">
    <property type="entry name" value="SIS_dom"/>
</dbReference>
<organism evidence="10 11">
    <name type="scientific">Ferruginivarius sediminum</name>
    <dbReference type="NCBI Taxonomy" id="2661937"/>
    <lineage>
        <taxon>Bacteria</taxon>
        <taxon>Pseudomonadati</taxon>
        <taxon>Pseudomonadota</taxon>
        <taxon>Alphaproteobacteria</taxon>
        <taxon>Rhodospirillales</taxon>
        <taxon>Rhodospirillaceae</taxon>
        <taxon>Ferruginivarius</taxon>
    </lineage>
</organism>
<evidence type="ECO:0000256" key="2">
    <source>
        <dbReference type="ARBA" id="ARBA00022737"/>
    </source>
</evidence>
<dbReference type="PANTHER" id="PTHR42745:SF1">
    <property type="entry name" value="ARABINOSE 5-PHOSPHATE ISOMERASE KDSD"/>
    <property type="match status" value="1"/>
</dbReference>
<dbReference type="Pfam" id="PF01380">
    <property type="entry name" value="SIS"/>
    <property type="match status" value="1"/>
</dbReference>
<feature type="site" description="Catalytically relevant" evidence="6">
    <location>
        <position position="109"/>
    </location>
</feature>
<dbReference type="EMBL" id="QPMH01000011">
    <property type="protein sequence ID" value="RDD61528.1"/>
    <property type="molecule type" value="Genomic_DNA"/>
</dbReference>
<dbReference type="PIRSF" id="PIRSF004692">
    <property type="entry name" value="KdsD_KpsF"/>
    <property type="match status" value="1"/>
</dbReference>